<sequence>MASVAPSCGDTIYRILSRTFPAKELDNLRTEVQNQRQTITLLVSEKMSLSASLERLSDVSARASKMEALLQDEQVASERSRERILHLENESQQRSAKIGELTRRERVLEERCREQERELQLGRSSVEGLKIEVEQSQVLIRELQERMQSDDRIGELETLLQNAQNKASELEFQLSKSKQVNVSLKADYDRVQTALNEQTAATATRTTKISDLVWRNAAAQKQLASLTAEHQALRVEQSSLQSQVDGHLGTIAGLRQAALQSSSNQEILSRQLQASQVELRNAIRRAEEAERTQQQLQNEGSSLMSSLDEMRPKIVELTNVKLELTEKLNTLKQAVRERDGVIDKLESSLQAAQDQIESLNTKLLDAETAREKERSTAQETVDELQRGYAELETELSDALASIRELELERAGQRQLTSKQVEELDRLAASSQSLKEEIASLHQELEERKLAEVEQQEVLERARTDNEVLRADLVAKVQEIDELRAEMSTAAAHTTSPSLDKEMLNALKQQHRLELSAAQSQIRALQTSVFEAEARAHSFQRQLSQSEDQLAQLRVSSSSSSSSPSAALAFPSSPTSSPASHPTPRPFTPDHSSRPSSRARNHSDDLRRASLTQRKGSNHSVPLAAAHPAFGANLSPETRHKRKVSLGMLKARIDSEMAAAGSIPPSRAASPLHARGAERTSPRLDTHATNSIQGSLIRPQFLDESHIFWCHSCRGELVVL</sequence>
<proteinExistence type="predicted"/>
<dbReference type="Proteomes" id="UP001207468">
    <property type="component" value="Unassembled WGS sequence"/>
</dbReference>
<protein>
    <submittedName>
        <fullName evidence="1">Uncharacterized protein</fullName>
    </submittedName>
</protein>
<name>A0ACC0UJJ4_9AGAM</name>
<evidence type="ECO:0000313" key="1">
    <source>
        <dbReference type="EMBL" id="KAI9511731.1"/>
    </source>
</evidence>
<dbReference type="EMBL" id="JAGFNK010000017">
    <property type="protein sequence ID" value="KAI9511731.1"/>
    <property type="molecule type" value="Genomic_DNA"/>
</dbReference>
<keyword evidence="2" id="KW-1185">Reference proteome</keyword>
<reference evidence="1" key="1">
    <citation type="submission" date="2021-03" db="EMBL/GenBank/DDBJ databases">
        <title>Evolutionary priming and transition to the ectomycorrhizal habit in an iconic lineage of mushroom-forming fungi: is preadaptation a requirement?</title>
        <authorList>
            <consortium name="DOE Joint Genome Institute"/>
            <person name="Looney B.P."/>
            <person name="Miyauchi S."/>
            <person name="Morin E."/>
            <person name="Drula E."/>
            <person name="Courty P.E."/>
            <person name="Chicoki N."/>
            <person name="Fauchery L."/>
            <person name="Kohler A."/>
            <person name="Kuo A."/>
            <person name="LaButti K."/>
            <person name="Pangilinan J."/>
            <person name="Lipzen A."/>
            <person name="Riley R."/>
            <person name="Andreopoulos W."/>
            <person name="He G."/>
            <person name="Johnson J."/>
            <person name="Barry K.W."/>
            <person name="Grigoriev I.V."/>
            <person name="Nagy L."/>
            <person name="Hibbett D."/>
            <person name="Henrissat B."/>
            <person name="Matheny P.B."/>
            <person name="Labbe J."/>
            <person name="Martin A.F."/>
        </authorList>
    </citation>
    <scope>NUCLEOTIDE SEQUENCE</scope>
    <source>
        <strain evidence="1">BPL698</strain>
    </source>
</reference>
<gene>
    <name evidence="1" type="ORF">F5148DRAFT_1274082</name>
</gene>
<evidence type="ECO:0000313" key="2">
    <source>
        <dbReference type="Proteomes" id="UP001207468"/>
    </source>
</evidence>
<comment type="caution">
    <text evidence="1">The sequence shown here is derived from an EMBL/GenBank/DDBJ whole genome shotgun (WGS) entry which is preliminary data.</text>
</comment>
<organism evidence="1 2">
    <name type="scientific">Russula earlei</name>
    <dbReference type="NCBI Taxonomy" id="71964"/>
    <lineage>
        <taxon>Eukaryota</taxon>
        <taxon>Fungi</taxon>
        <taxon>Dikarya</taxon>
        <taxon>Basidiomycota</taxon>
        <taxon>Agaricomycotina</taxon>
        <taxon>Agaricomycetes</taxon>
        <taxon>Russulales</taxon>
        <taxon>Russulaceae</taxon>
        <taxon>Russula</taxon>
    </lineage>
</organism>
<accession>A0ACC0UJJ4</accession>